<proteinExistence type="inferred from homology"/>
<keyword evidence="10" id="KW-1185">Reference proteome</keyword>
<dbReference type="RefSeq" id="WP_085783710.1">
    <property type="nucleotide sequence ID" value="NZ_CP008743.1"/>
</dbReference>
<sequence>MKKFNTVSCKFLVTTCFVSLLTLGMSGCSEAPETPTKTMADAKHDNHQKTLKQYLKERESDASQANLSSGLEKLYAGDYDGASALFNASLYENSKNPLGHYLNALVYHIKAQKGDQSQYAVAETGYLNALKYNPNLPQAYVQLGRVYMAQERFRAAQDMFASALLIDNENQDALYELASASYFSGDVSHAEAAINQFLKKYPDKAMGYRAAAMIYAAIGNGAKTQENFDRYRELATNPSQVAGVEKRINDFQALHAKGKIILAQAQDSATVSDVTGQPSPEPAAPAAGAEAAAAPAAAPAAGEKKPGEEEESMVVVDAMVLRVSEEGHSVKGNNIMEKFNLNVAPGTFLRGRGVASFDGKFDGVKPADNTFANTFSLDAAAAGTGGTISNAWMFSQGLSFGNVAYSLNIANVNRSRIEIIGRPSLVASTGKKASFFSGTELVLGLTGQFGGTITKTPVGVTLEITINSINKSEVVLDVSLYGSILAVDALQDVDDASKKFTKIGLSRVQTSVKVNLGETIMIGGILEGVHQFKKTGFPILQDIPIVQYFFSQESIDNTHKSVMYLLTPRRYKDTVRDIKNNINEAEKRHNLTELEERNKDWYDPRGNMILILKRMTPLYREFRFGDIASMEWDYIKGSIDDQLNSLVSFLYY</sequence>
<dbReference type="KEGG" id="naf:GQ61_02150"/>
<evidence type="ECO:0000256" key="4">
    <source>
        <dbReference type="PROSITE-ProRule" id="PRU00339"/>
    </source>
</evidence>
<protein>
    <recommendedName>
        <fullName evidence="8">Type II/III secretion system secretin-like domain-containing protein</fullName>
    </recommendedName>
</protein>
<dbReference type="GO" id="GO:0016020">
    <property type="term" value="C:membrane"/>
    <property type="evidence" value="ECO:0007669"/>
    <property type="project" value="UniProtKB-SubCell"/>
</dbReference>
<organism evidence="9 10">
    <name type="scientific">Candidatus Nucleicultrix amoebiphila FS5</name>
    <dbReference type="NCBI Taxonomy" id="1414854"/>
    <lineage>
        <taxon>Bacteria</taxon>
        <taxon>Pseudomonadati</taxon>
        <taxon>Pseudomonadota</taxon>
        <taxon>Alphaproteobacteria</taxon>
        <taxon>Holosporales</taxon>
        <taxon>Candidatus Nucleicultricaceae</taxon>
        <taxon>Candidatus Nucleicultrix</taxon>
    </lineage>
</organism>
<dbReference type="InterPro" id="IPR004846">
    <property type="entry name" value="T2SS/T3SS_dom"/>
</dbReference>
<evidence type="ECO:0000256" key="2">
    <source>
        <dbReference type="ARBA" id="ARBA00022729"/>
    </source>
</evidence>
<dbReference type="Pfam" id="PF14559">
    <property type="entry name" value="TPR_19"/>
    <property type="match status" value="1"/>
</dbReference>
<dbReference type="PROSITE" id="PS50005">
    <property type="entry name" value="TPR"/>
    <property type="match status" value="1"/>
</dbReference>
<dbReference type="Proteomes" id="UP000237351">
    <property type="component" value="Chromosome"/>
</dbReference>
<evidence type="ECO:0000256" key="3">
    <source>
        <dbReference type="ARBA" id="ARBA00023136"/>
    </source>
</evidence>
<reference evidence="9 10" key="1">
    <citation type="submission" date="2014-06" db="EMBL/GenBank/DDBJ databases">
        <title>The genome of the endonuclear symbiont Nucleicultrix amoebiphila.</title>
        <authorList>
            <person name="Schulz F."/>
            <person name="Horn M."/>
        </authorList>
    </citation>
    <scope>NUCLEOTIDE SEQUENCE [LARGE SCALE GENOMIC DNA]</scope>
    <source>
        <strain evidence="9 10">FS5</strain>
    </source>
</reference>
<dbReference type="GO" id="GO:0009306">
    <property type="term" value="P:protein secretion"/>
    <property type="evidence" value="ECO:0007669"/>
    <property type="project" value="InterPro"/>
</dbReference>
<dbReference type="PROSITE" id="PS51257">
    <property type="entry name" value="PROKAR_LIPOPROTEIN"/>
    <property type="match status" value="1"/>
</dbReference>
<evidence type="ECO:0000313" key="9">
    <source>
        <dbReference type="EMBL" id="ARN84329.1"/>
    </source>
</evidence>
<name>A0A1W6N3G6_9PROT</name>
<evidence type="ECO:0000259" key="8">
    <source>
        <dbReference type="Pfam" id="PF00263"/>
    </source>
</evidence>
<dbReference type="OrthoDB" id="9775455at2"/>
<dbReference type="Pfam" id="PF00263">
    <property type="entry name" value="Secretin"/>
    <property type="match status" value="1"/>
</dbReference>
<dbReference type="InterPro" id="IPR011990">
    <property type="entry name" value="TPR-like_helical_dom_sf"/>
</dbReference>
<feature type="compositionally biased region" description="Low complexity" evidence="6">
    <location>
        <begin position="284"/>
        <end position="301"/>
    </location>
</feature>
<dbReference type="PANTHER" id="PTHR30332:SF24">
    <property type="entry name" value="SECRETIN GSPD-RELATED"/>
    <property type="match status" value="1"/>
</dbReference>
<keyword evidence="2 7" id="KW-0732">Signal</keyword>
<evidence type="ECO:0000256" key="6">
    <source>
        <dbReference type="SAM" id="MobiDB-lite"/>
    </source>
</evidence>
<evidence type="ECO:0000256" key="7">
    <source>
        <dbReference type="SAM" id="SignalP"/>
    </source>
</evidence>
<dbReference type="InterPro" id="IPR019734">
    <property type="entry name" value="TPR_rpt"/>
</dbReference>
<keyword evidence="4" id="KW-0802">TPR repeat</keyword>
<accession>A0A1W6N3G6</accession>
<gene>
    <name evidence="9" type="ORF">GQ61_02150</name>
</gene>
<dbReference type="STRING" id="1414854.GQ61_02150"/>
<comment type="subcellular location">
    <subcellularLocation>
        <location evidence="1">Membrane</location>
    </subcellularLocation>
</comment>
<dbReference type="Gene3D" id="1.25.40.10">
    <property type="entry name" value="Tetratricopeptide repeat domain"/>
    <property type="match status" value="1"/>
</dbReference>
<dbReference type="InterPro" id="IPR050810">
    <property type="entry name" value="Bact_Secretion_Sys_Channel"/>
</dbReference>
<feature type="region of interest" description="Disordered" evidence="6">
    <location>
        <begin position="271"/>
        <end position="311"/>
    </location>
</feature>
<dbReference type="SMART" id="SM00028">
    <property type="entry name" value="TPR"/>
    <property type="match status" value="2"/>
</dbReference>
<dbReference type="EMBL" id="CP008743">
    <property type="protein sequence ID" value="ARN84329.1"/>
    <property type="molecule type" value="Genomic_DNA"/>
</dbReference>
<dbReference type="PANTHER" id="PTHR30332">
    <property type="entry name" value="PROBABLE GENERAL SECRETION PATHWAY PROTEIN D"/>
    <property type="match status" value="1"/>
</dbReference>
<dbReference type="AlphaFoldDB" id="A0A1W6N3G6"/>
<evidence type="ECO:0000313" key="10">
    <source>
        <dbReference type="Proteomes" id="UP000237351"/>
    </source>
</evidence>
<feature type="domain" description="Type II/III secretion system secretin-like" evidence="8">
    <location>
        <begin position="414"/>
        <end position="569"/>
    </location>
</feature>
<evidence type="ECO:0000256" key="1">
    <source>
        <dbReference type="ARBA" id="ARBA00004370"/>
    </source>
</evidence>
<comment type="similarity">
    <text evidence="5">Belongs to the bacterial secretin family.</text>
</comment>
<feature type="signal peptide" evidence="7">
    <location>
        <begin position="1"/>
        <end position="31"/>
    </location>
</feature>
<dbReference type="GO" id="GO:0015627">
    <property type="term" value="C:type II protein secretion system complex"/>
    <property type="evidence" value="ECO:0007669"/>
    <property type="project" value="TreeGrafter"/>
</dbReference>
<dbReference type="SUPFAM" id="SSF48452">
    <property type="entry name" value="TPR-like"/>
    <property type="match status" value="1"/>
</dbReference>
<evidence type="ECO:0000256" key="5">
    <source>
        <dbReference type="RuleBase" id="RU004003"/>
    </source>
</evidence>
<keyword evidence="3" id="KW-0472">Membrane</keyword>
<feature type="chain" id="PRO_5011964121" description="Type II/III secretion system secretin-like domain-containing protein" evidence="7">
    <location>
        <begin position="32"/>
        <end position="652"/>
    </location>
</feature>
<feature type="repeat" description="TPR" evidence="4">
    <location>
        <begin position="137"/>
        <end position="170"/>
    </location>
</feature>